<dbReference type="AlphaFoldDB" id="A0A2S0VQK8"/>
<gene>
    <name evidence="2" type="ORF">C2869_08575</name>
</gene>
<name>A0A2S0VQK8_9ALTE</name>
<keyword evidence="1" id="KW-0472">Membrane</keyword>
<dbReference type="Proteomes" id="UP000244441">
    <property type="component" value="Chromosome"/>
</dbReference>
<feature type="transmembrane region" description="Helical" evidence="1">
    <location>
        <begin position="30"/>
        <end position="48"/>
    </location>
</feature>
<dbReference type="EMBL" id="CP026604">
    <property type="protein sequence ID" value="AWB66479.1"/>
    <property type="molecule type" value="Genomic_DNA"/>
</dbReference>
<keyword evidence="3" id="KW-1185">Reference proteome</keyword>
<keyword evidence="1" id="KW-0812">Transmembrane</keyword>
<sequence length="68" mass="7321">MASAIRFLVTLGCLAIALIFMSQGAAPLGAVFIILGIVFEAVFWWRLGKHLGMHKKAKKIPLAKANGI</sequence>
<dbReference type="KEGG" id="cate:C2869_08575"/>
<reference evidence="2 3" key="1">
    <citation type="submission" date="2018-01" db="EMBL/GenBank/DDBJ databases">
        <title>Genome sequence of a Cantenovulum-like bacteria.</title>
        <authorList>
            <person name="Tan W.R."/>
            <person name="Lau N.-S."/>
            <person name="Go F."/>
            <person name="Amirul A.-A.A."/>
        </authorList>
    </citation>
    <scope>NUCLEOTIDE SEQUENCE [LARGE SCALE GENOMIC DNA]</scope>
    <source>
        <strain evidence="2 3">CCB-QB4</strain>
    </source>
</reference>
<feature type="transmembrane region" description="Helical" evidence="1">
    <location>
        <begin position="7"/>
        <end position="24"/>
    </location>
</feature>
<keyword evidence="1" id="KW-1133">Transmembrane helix</keyword>
<protein>
    <submittedName>
        <fullName evidence="2">Uncharacterized protein</fullName>
    </submittedName>
</protein>
<dbReference type="RefSeq" id="WP_108602542.1">
    <property type="nucleotide sequence ID" value="NZ_CP026604.1"/>
</dbReference>
<evidence type="ECO:0000313" key="3">
    <source>
        <dbReference type="Proteomes" id="UP000244441"/>
    </source>
</evidence>
<accession>A0A2S0VQK8</accession>
<dbReference type="OrthoDB" id="5741716at2"/>
<evidence type="ECO:0000256" key="1">
    <source>
        <dbReference type="SAM" id="Phobius"/>
    </source>
</evidence>
<proteinExistence type="predicted"/>
<organism evidence="2 3">
    <name type="scientific">Saccharobesus litoralis</name>
    <dbReference type="NCBI Taxonomy" id="2172099"/>
    <lineage>
        <taxon>Bacteria</taxon>
        <taxon>Pseudomonadati</taxon>
        <taxon>Pseudomonadota</taxon>
        <taxon>Gammaproteobacteria</taxon>
        <taxon>Alteromonadales</taxon>
        <taxon>Alteromonadaceae</taxon>
        <taxon>Saccharobesus</taxon>
    </lineage>
</organism>
<evidence type="ECO:0000313" key="2">
    <source>
        <dbReference type="EMBL" id="AWB66479.1"/>
    </source>
</evidence>